<dbReference type="PANTHER" id="PTHR40866:SF1">
    <property type="entry name" value="BED-TYPE DOMAIN-CONTAINING PROTEIN"/>
    <property type="match status" value="1"/>
</dbReference>
<evidence type="ECO:0000313" key="2">
    <source>
        <dbReference type="Proteomes" id="UP000688947"/>
    </source>
</evidence>
<dbReference type="Proteomes" id="UP000688947">
    <property type="component" value="Unassembled WGS sequence"/>
</dbReference>
<evidence type="ECO:0000313" key="1">
    <source>
        <dbReference type="EMBL" id="KAG6956087.1"/>
    </source>
</evidence>
<accession>A0A8T1U7F4</accession>
<comment type="caution">
    <text evidence="1">The sequence shown here is derived from an EMBL/GenBank/DDBJ whole genome shotgun (WGS) entry which is preliminary data.</text>
</comment>
<dbReference type="VEuPathDB" id="FungiDB:PC110_g21851"/>
<name>A0A8T1U7F4_9STRA</name>
<gene>
    <name evidence="1" type="ORF">JG687_00010810</name>
</gene>
<protein>
    <submittedName>
        <fullName evidence="1">Uncharacterized protein</fullName>
    </submittedName>
</protein>
<organism evidence="1 2">
    <name type="scientific">Phytophthora cactorum</name>
    <dbReference type="NCBI Taxonomy" id="29920"/>
    <lineage>
        <taxon>Eukaryota</taxon>
        <taxon>Sar</taxon>
        <taxon>Stramenopiles</taxon>
        <taxon>Oomycota</taxon>
        <taxon>Peronosporomycetes</taxon>
        <taxon>Peronosporales</taxon>
        <taxon>Peronosporaceae</taxon>
        <taxon>Phytophthora</taxon>
    </lineage>
</organism>
<dbReference type="PANTHER" id="PTHR40866">
    <property type="entry name" value="BED-TYPE DOMAIN-CONTAINING PROTEIN"/>
    <property type="match status" value="1"/>
</dbReference>
<feature type="non-terminal residue" evidence="1">
    <location>
        <position position="1"/>
    </location>
</feature>
<dbReference type="OrthoDB" id="125481at2759"/>
<dbReference type="AlphaFoldDB" id="A0A8T1U7F4"/>
<dbReference type="EMBL" id="JAENGZ010000629">
    <property type="protein sequence ID" value="KAG6956087.1"/>
    <property type="molecule type" value="Genomic_DNA"/>
</dbReference>
<proteinExistence type="predicted"/>
<reference evidence="1" key="1">
    <citation type="submission" date="2021-01" db="EMBL/GenBank/DDBJ databases">
        <title>Phytophthora aleatoria, a newly-described species from Pinus radiata is distinct from Phytophthora cactorum isolates based on comparative genomics.</title>
        <authorList>
            <person name="Mcdougal R."/>
            <person name="Panda P."/>
            <person name="Williams N."/>
            <person name="Studholme D.J."/>
        </authorList>
    </citation>
    <scope>NUCLEOTIDE SEQUENCE</scope>
    <source>
        <strain evidence="1">NZFS 3830</strain>
    </source>
</reference>
<sequence>APTPSQLTRVLFTKVPSGRYKCCLCNKSHKVLATPTLFSIFVVVPADSHYLGPKASVVKAPDFESGLVNVLCGKEKKLTQAEQRALSCLRRAEAHPTNRSSTAKLSFADRLLQSDSKTASRFIDLR</sequence>